<organism evidence="2 3">
    <name type="scientific">Pseudomonas fluorescens</name>
    <dbReference type="NCBI Taxonomy" id="294"/>
    <lineage>
        <taxon>Bacteria</taxon>
        <taxon>Pseudomonadati</taxon>
        <taxon>Pseudomonadota</taxon>
        <taxon>Gammaproteobacteria</taxon>
        <taxon>Pseudomonadales</taxon>
        <taxon>Pseudomonadaceae</taxon>
        <taxon>Pseudomonas</taxon>
    </lineage>
</organism>
<evidence type="ECO:0000313" key="2">
    <source>
        <dbReference type="EMBL" id="VVO35573.1"/>
    </source>
</evidence>
<evidence type="ECO:0000256" key="1">
    <source>
        <dbReference type="SAM" id="SignalP"/>
    </source>
</evidence>
<dbReference type="EMBL" id="CABVHY010000034">
    <property type="protein sequence ID" value="VVO35573.1"/>
    <property type="molecule type" value="Genomic_DNA"/>
</dbReference>
<feature type="signal peptide" evidence="1">
    <location>
        <begin position="1"/>
        <end position="21"/>
    </location>
</feature>
<sequence length="74" mass="8222" precursor="true">MIVKISFFVILAFCLAGLAEAKEFDYRNVPEAGTGRVGDNLVRYLVWSEDHCIVIQNMVFGGNGKVSAEKKFAH</sequence>
<reference evidence="2 3" key="1">
    <citation type="submission" date="2019-09" db="EMBL/GenBank/DDBJ databases">
        <authorList>
            <person name="Chandra G."/>
            <person name="Truman W A."/>
        </authorList>
    </citation>
    <scope>NUCLEOTIDE SEQUENCE [LARGE SCALE GENOMIC DNA]</scope>
    <source>
        <strain evidence="2">PS723</strain>
    </source>
</reference>
<gene>
    <name evidence="2" type="ORF">PS723_05342</name>
</gene>
<dbReference type="Proteomes" id="UP000379480">
    <property type="component" value="Unassembled WGS sequence"/>
</dbReference>
<evidence type="ECO:0000313" key="3">
    <source>
        <dbReference type="Proteomes" id="UP000379480"/>
    </source>
</evidence>
<name>A0A5E7FDW0_PSEFL</name>
<accession>A0A5E7FDW0</accession>
<proteinExistence type="predicted"/>
<dbReference type="AlphaFoldDB" id="A0A5E7FDW0"/>
<feature type="chain" id="PRO_5022745612" evidence="1">
    <location>
        <begin position="22"/>
        <end position="74"/>
    </location>
</feature>
<protein>
    <submittedName>
        <fullName evidence="2">Uncharacterized protein</fullName>
    </submittedName>
</protein>
<keyword evidence="1" id="KW-0732">Signal</keyword>